<accession>A0A848M154</accession>
<evidence type="ECO:0000256" key="1">
    <source>
        <dbReference type="SAM" id="Phobius"/>
    </source>
</evidence>
<feature type="transmembrane region" description="Helical" evidence="1">
    <location>
        <begin position="133"/>
        <end position="158"/>
    </location>
</feature>
<feature type="transmembrane region" description="Helical" evidence="1">
    <location>
        <begin position="43"/>
        <end position="64"/>
    </location>
</feature>
<keyword evidence="3" id="KW-1185">Reference proteome</keyword>
<dbReference type="EMBL" id="JABBJJ010000562">
    <property type="protein sequence ID" value="NMO23243.1"/>
    <property type="molecule type" value="Genomic_DNA"/>
</dbReference>
<evidence type="ECO:0000313" key="2">
    <source>
        <dbReference type="EMBL" id="NMO23243.1"/>
    </source>
</evidence>
<proteinExistence type="predicted"/>
<evidence type="ECO:0000313" key="3">
    <source>
        <dbReference type="Proteomes" id="UP000518300"/>
    </source>
</evidence>
<sequence length="170" mass="17957">MAPPGPLPAPFMQHTGEGNMQDNFGTPVSPGGSSAGAREAVSLPAILLMVTSALTFLYGVVSLVRPIGEDDRAMIQQMMEDPNMAPMRGVMEFVLSSSGRFLLSLPSLIINGLIFFGALKMRGLQSYGLATTASILALIPCCGPCTCLGIPLGIWALVMLRKPEVRASFT</sequence>
<keyword evidence="1" id="KW-1133">Transmembrane helix</keyword>
<gene>
    <name evidence="2" type="ORF">HG543_51540</name>
</gene>
<dbReference type="AlphaFoldDB" id="A0A848M154"/>
<keyword evidence="1" id="KW-0812">Transmembrane</keyword>
<reference evidence="2 3" key="1">
    <citation type="submission" date="2020-04" db="EMBL/GenBank/DDBJ databases">
        <title>Draft genome of Pyxidicoccus fallax type strain.</title>
        <authorList>
            <person name="Whitworth D.E."/>
        </authorList>
    </citation>
    <scope>NUCLEOTIDE SEQUENCE [LARGE SCALE GENOMIC DNA]</scope>
    <source>
        <strain evidence="2 3">DSM 14698</strain>
    </source>
</reference>
<dbReference type="Proteomes" id="UP000518300">
    <property type="component" value="Unassembled WGS sequence"/>
</dbReference>
<comment type="caution">
    <text evidence="2">The sequence shown here is derived from an EMBL/GenBank/DDBJ whole genome shotgun (WGS) entry which is preliminary data.</text>
</comment>
<keyword evidence="1" id="KW-0472">Membrane</keyword>
<organism evidence="2 3">
    <name type="scientific">Pyxidicoccus fallax</name>
    <dbReference type="NCBI Taxonomy" id="394095"/>
    <lineage>
        <taxon>Bacteria</taxon>
        <taxon>Pseudomonadati</taxon>
        <taxon>Myxococcota</taxon>
        <taxon>Myxococcia</taxon>
        <taxon>Myxococcales</taxon>
        <taxon>Cystobacterineae</taxon>
        <taxon>Myxococcaceae</taxon>
        <taxon>Pyxidicoccus</taxon>
    </lineage>
</organism>
<name>A0A848M154_9BACT</name>
<protein>
    <submittedName>
        <fullName evidence="2">Uncharacterized protein</fullName>
    </submittedName>
</protein>
<feature type="transmembrane region" description="Helical" evidence="1">
    <location>
        <begin position="101"/>
        <end position="121"/>
    </location>
</feature>